<keyword evidence="2 4" id="KW-0547">Nucleotide-binding</keyword>
<dbReference type="InterPro" id="IPR000719">
    <property type="entry name" value="Prot_kinase_dom"/>
</dbReference>
<feature type="domain" description="Protein kinase" evidence="7">
    <location>
        <begin position="67"/>
        <end position="348"/>
    </location>
</feature>
<dbReference type="GO" id="GO:0005524">
    <property type="term" value="F:ATP binding"/>
    <property type="evidence" value="ECO:0007669"/>
    <property type="project" value="UniProtKB-UniRule"/>
</dbReference>
<dbReference type="PANTHER" id="PTHR11909">
    <property type="entry name" value="CASEIN KINASE-RELATED"/>
    <property type="match status" value="1"/>
</dbReference>
<evidence type="ECO:0000256" key="3">
    <source>
        <dbReference type="ARBA" id="ARBA00022840"/>
    </source>
</evidence>
<feature type="compositionally biased region" description="Pro residues" evidence="6">
    <location>
        <begin position="435"/>
        <end position="446"/>
    </location>
</feature>
<feature type="compositionally biased region" description="Polar residues" evidence="6">
    <location>
        <begin position="415"/>
        <end position="434"/>
    </location>
</feature>
<comment type="similarity">
    <text evidence="5">Belongs to the protein kinase superfamily.</text>
</comment>
<protein>
    <recommendedName>
        <fullName evidence="1">non-specific serine/threonine protein kinase</fullName>
        <ecNumber evidence="1">2.7.11.1</ecNumber>
    </recommendedName>
</protein>
<dbReference type="PROSITE" id="PS00108">
    <property type="entry name" value="PROTEIN_KINASE_ST"/>
    <property type="match status" value="1"/>
</dbReference>
<evidence type="ECO:0000256" key="5">
    <source>
        <dbReference type="RuleBase" id="RU000304"/>
    </source>
</evidence>
<proteinExistence type="inferred from homology"/>
<evidence type="ECO:0000256" key="1">
    <source>
        <dbReference type="ARBA" id="ARBA00012513"/>
    </source>
</evidence>
<accession>A0AA36D034</accession>
<dbReference type="SMART" id="SM00220">
    <property type="entry name" value="S_TKc"/>
    <property type="match status" value="1"/>
</dbReference>
<evidence type="ECO:0000256" key="2">
    <source>
        <dbReference type="ARBA" id="ARBA00022741"/>
    </source>
</evidence>
<dbReference type="InterPro" id="IPR017441">
    <property type="entry name" value="Protein_kinase_ATP_BS"/>
</dbReference>
<keyword evidence="5" id="KW-0723">Serine/threonine-protein kinase</keyword>
<evidence type="ECO:0000256" key="6">
    <source>
        <dbReference type="SAM" id="MobiDB-lite"/>
    </source>
</evidence>
<feature type="binding site" evidence="4">
    <location>
        <position position="98"/>
    </location>
    <ligand>
        <name>ATP</name>
        <dbReference type="ChEBI" id="CHEBI:30616"/>
    </ligand>
</feature>
<feature type="non-terminal residue" evidence="8">
    <location>
        <position position="1"/>
    </location>
</feature>
<gene>
    <name evidence="8" type="ORF">MSPICULIGERA_LOCUS15341</name>
</gene>
<dbReference type="Proteomes" id="UP001177023">
    <property type="component" value="Unassembled WGS sequence"/>
</dbReference>
<evidence type="ECO:0000256" key="4">
    <source>
        <dbReference type="PROSITE-ProRule" id="PRU10141"/>
    </source>
</evidence>
<evidence type="ECO:0000259" key="7">
    <source>
        <dbReference type="PROSITE" id="PS50011"/>
    </source>
</evidence>
<dbReference type="GO" id="GO:0004674">
    <property type="term" value="F:protein serine/threonine kinase activity"/>
    <property type="evidence" value="ECO:0007669"/>
    <property type="project" value="UniProtKB-KW"/>
</dbReference>
<dbReference type="InterPro" id="IPR050235">
    <property type="entry name" value="CK1_Ser-Thr_kinase"/>
</dbReference>
<feature type="region of interest" description="Disordered" evidence="6">
    <location>
        <begin position="229"/>
        <end position="287"/>
    </location>
</feature>
<dbReference type="PROSITE" id="PS00107">
    <property type="entry name" value="PROTEIN_KINASE_ATP"/>
    <property type="match status" value="1"/>
</dbReference>
<dbReference type="PROSITE" id="PS50011">
    <property type="entry name" value="PROTEIN_KINASE_DOM"/>
    <property type="match status" value="1"/>
</dbReference>
<dbReference type="Gene3D" id="1.10.510.10">
    <property type="entry name" value="Transferase(Phosphotransferase) domain 1"/>
    <property type="match status" value="1"/>
</dbReference>
<keyword evidence="5" id="KW-0808">Transferase</keyword>
<dbReference type="InterPro" id="IPR008271">
    <property type="entry name" value="Ser/Thr_kinase_AS"/>
</dbReference>
<keyword evidence="5" id="KW-0418">Kinase</keyword>
<dbReference type="Pfam" id="PF00069">
    <property type="entry name" value="Pkinase"/>
    <property type="match status" value="1"/>
</dbReference>
<sequence>MRILAFFYDSRSPVPMALAGTPRGRKPPKPEKAHKVSVMAVAEGDPQDTDQQPGRLMPDHYVLKNQFRILGQVGAGSFGQIYRARVLSNDKDLEVAVKAVVRQQRATEAKRAVLEQKILRDLSGMPNFPKLYSSGKETIGQRTFNYMVMDLLGPNLAELRKRRPEQRLEAVTVYRIGLQGLKAMEVFHKKGYVHRDIKPHNMCIGQRGEKQRIIYLLDFGLAREIRDAKENHPRPGAPDHDAPGDGDPLGVRRSHEHLPRTAISTQKIGTRHDEEEAPDPAQRQETPLKTGIPRSAAVQHFNETMVSRFAETNTQMDSIMSQIQDKLAIARHSGKDIEVKVGEDRSALDGPVRAVAPVQPPPGAAAQLCRCRTPVPPLRLQGERESLKRLAGQGEDQPTEVNRGPRGWDWGQPSKVDSQTTIYENASIVEKNNTTPPPPPPPIKAS</sequence>
<dbReference type="AlphaFoldDB" id="A0AA36D034"/>
<comment type="caution">
    <text evidence="8">The sequence shown here is derived from an EMBL/GenBank/DDBJ whole genome shotgun (WGS) entry which is preliminary data.</text>
</comment>
<keyword evidence="9" id="KW-1185">Reference proteome</keyword>
<feature type="compositionally biased region" description="Basic and acidic residues" evidence="6">
    <location>
        <begin position="229"/>
        <end position="243"/>
    </location>
</feature>
<evidence type="ECO:0000313" key="9">
    <source>
        <dbReference type="Proteomes" id="UP001177023"/>
    </source>
</evidence>
<evidence type="ECO:0000313" key="8">
    <source>
        <dbReference type="EMBL" id="CAJ0577062.1"/>
    </source>
</evidence>
<dbReference type="SUPFAM" id="SSF56112">
    <property type="entry name" value="Protein kinase-like (PK-like)"/>
    <property type="match status" value="1"/>
</dbReference>
<dbReference type="EC" id="2.7.11.1" evidence="1"/>
<dbReference type="InterPro" id="IPR011009">
    <property type="entry name" value="Kinase-like_dom_sf"/>
</dbReference>
<organism evidence="8 9">
    <name type="scientific">Mesorhabditis spiculigera</name>
    <dbReference type="NCBI Taxonomy" id="96644"/>
    <lineage>
        <taxon>Eukaryota</taxon>
        <taxon>Metazoa</taxon>
        <taxon>Ecdysozoa</taxon>
        <taxon>Nematoda</taxon>
        <taxon>Chromadorea</taxon>
        <taxon>Rhabditida</taxon>
        <taxon>Rhabditina</taxon>
        <taxon>Rhabditomorpha</taxon>
        <taxon>Rhabditoidea</taxon>
        <taxon>Rhabditidae</taxon>
        <taxon>Mesorhabditinae</taxon>
        <taxon>Mesorhabditis</taxon>
    </lineage>
</organism>
<name>A0AA36D034_9BILA</name>
<feature type="region of interest" description="Disordered" evidence="6">
    <location>
        <begin position="384"/>
        <end position="446"/>
    </location>
</feature>
<reference evidence="8" key="1">
    <citation type="submission" date="2023-06" db="EMBL/GenBank/DDBJ databases">
        <authorList>
            <person name="Delattre M."/>
        </authorList>
    </citation>
    <scope>NUCLEOTIDE SEQUENCE</scope>
    <source>
        <strain evidence="8">AF72</strain>
    </source>
</reference>
<keyword evidence="3 4" id="KW-0067">ATP-binding</keyword>
<dbReference type="EMBL" id="CATQJA010002648">
    <property type="protein sequence ID" value="CAJ0577062.1"/>
    <property type="molecule type" value="Genomic_DNA"/>
</dbReference>